<dbReference type="Proteomes" id="UP000034947">
    <property type="component" value="Unassembled WGS sequence"/>
</dbReference>
<protein>
    <recommendedName>
        <fullName evidence="3">Alcohol acetyltransferase</fullName>
    </recommendedName>
</protein>
<dbReference type="AlphaFoldDB" id="A0A0F8UW21"/>
<gene>
    <name evidence="1" type="ORF">AOCH_002123</name>
</gene>
<dbReference type="VEuPathDB" id="FungiDB:P175DRAFT_0495221"/>
<dbReference type="OrthoDB" id="2150604at2759"/>
<dbReference type="InterPro" id="IPR023213">
    <property type="entry name" value="CAT-like_dom_sf"/>
</dbReference>
<name>A0A0F8UW21_9EURO</name>
<dbReference type="Pfam" id="PF07247">
    <property type="entry name" value="AATase"/>
    <property type="match status" value="1"/>
</dbReference>
<dbReference type="PANTHER" id="PTHR28037:SF1">
    <property type="entry name" value="ALCOHOL O-ACETYLTRANSFERASE 1-RELATED"/>
    <property type="match status" value="1"/>
</dbReference>
<accession>A0A0F8UW21</accession>
<dbReference type="InterPro" id="IPR052058">
    <property type="entry name" value="Alcohol_O-acetyltransferase"/>
</dbReference>
<dbReference type="SUPFAM" id="SSF52777">
    <property type="entry name" value="CoA-dependent acyltransferases"/>
    <property type="match status" value="2"/>
</dbReference>
<evidence type="ECO:0008006" key="3">
    <source>
        <dbReference type="Google" id="ProtNLM"/>
    </source>
</evidence>
<keyword evidence="2" id="KW-1185">Reference proteome</keyword>
<dbReference type="GO" id="GO:0008080">
    <property type="term" value="F:N-acetyltransferase activity"/>
    <property type="evidence" value="ECO:0007669"/>
    <property type="project" value="TreeGrafter"/>
</dbReference>
<dbReference type="Gene3D" id="3.30.559.10">
    <property type="entry name" value="Chloramphenicol acetyltransferase-like domain"/>
    <property type="match status" value="1"/>
</dbReference>
<dbReference type="PANTHER" id="PTHR28037">
    <property type="entry name" value="ALCOHOL O-ACETYLTRANSFERASE 1-RELATED"/>
    <property type="match status" value="1"/>
</dbReference>
<reference evidence="1 2" key="1">
    <citation type="submission" date="2015-02" db="EMBL/GenBank/DDBJ databases">
        <title>Draft Genome Sequences of Two Closely-Related Aflatoxigenic Aspergillus Species Obtained from the Cote d'Ivoire.</title>
        <authorList>
            <person name="Moore G.G."/>
            <person name="Beltz S.B."/>
            <person name="Mack B.M."/>
        </authorList>
    </citation>
    <scope>NUCLEOTIDE SEQUENCE [LARGE SCALE GENOMIC DNA]</scope>
    <source>
        <strain evidence="1 2">SRRC1432</strain>
    </source>
</reference>
<dbReference type="Gene3D" id="3.30.559.30">
    <property type="entry name" value="Nonribosomal peptide synthetase, condensation domain"/>
    <property type="match status" value="1"/>
</dbReference>
<comment type="caution">
    <text evidence="1">The sequence shown here is derived from an EMBL/GenBank/DDBJ whole genome shotgun (WGS) entry which is preliminary data.</text>
</comment>
<dbReference type="EMBL" id="JYKN01002822">
    <property type="protein sequence ID" value="KKK15041.1"/>
    <property type="molecule type" value="Genomic_DNA"/>
</dbReference>
<organism evidence="1 2">
    <name type="scientific">Aspergillus ochraceoroseus</name>
    <dbReference type="NCBI Taxonomy" id="138278"/>
    <lineage>
        <taxon>Eukaryota</taxon>
        <taxon>Fungi</taxon>
        <taxon>Dikarya</taxon>
        <taxon>Ascomycota</taxon>
        <taxon>Pezizomycotina</taxon>
        <taxon>Eurotiomycetes</taxon>
        <taxon>Eurotiomycetidae</taxon>
        <taxon>Eurotiales</taxon>
        <taxon>Aspergillaceae</taxon>
        <taxon>Aspergillus</taxon>
        <taxon>Aspergillus subgen. Nidulantes</taxon>
    </lineage>
</organism>
<sequence>MDKLEKLRPVGLLEKFSTARHPLGFYYNVALAASYTLPESFALPLKDYIYKATETLINQHPILSAIPVDEETNDPYFARLPEIDLSQQILFQKRSVSPTDIDEPDTELQSLLQEQHAIGFKNPLPYWRLLILTDDAKDKPFTAVFVYHHAIGDGGSGKAFHRTFLEALRGAASLKPDEAQQIVASPDTPLLPNLEAAHPLPLSFSYLMKLLFKEKIYTKQDRALWTAATIRSPLTTHLRLIALSAAQTSALLKLCRQNNTTVTCAVQTVIARATFPHLPEEYARVMCSGAISSRKWLPEVINDDSMGVWVQEFAEIYSRNAVTGGSFPWAEAKRSRKTITKELRLKGKNTSVGLLKFVHDFSKYLMEDRLGKPRRASYEVSSLGVVKTENPEDASLPQMGRVIFSQSASVTGSAFEVSVITGPDGCLAMGISWQAEILEDDLMLAVIESLKKELNELCI</sequence>
<proteinExistence type="predicted"/>
<evidence type="ECO:0000313" key="1">
    <source>
        <dbReference type="EMBL" id="KKK15041.1"/>
    </source>
</evidence>
<evidence type="ECO:0000313" key="2">
    <source>
        <dbReference type="Proteomes" id="UP000034947"/>
    </source>
</evidence>
<dbReference type="InterPro" id="IPR010828">
    <property type="entry name" value="Atf2/Sli1-like"/>
</dbReference>